<evidence type="ECO:0000313" key="1">
    <source>
        <dbReference type="EMBL" id="EGC19842.1"/>
    </source>
</evidence>
<keyword evidence="2" id="KW-1185">Reference proteome</keyword>
<accession>F0F7Z9</accession>
<dbReference type="AlphaFoldDB" id="F0F7Z9"/>
<reference evidence="1 2" key="1">
    <citation type="submission" date="2011-01" db="EMBL/GenBank/DDBJ databases">
        <authorList>
            <person name="Muzny D."/>
            <person name="Qin X."/>
            <person name="Deng J."/>
            <person name="Jiang H."/>
            <person name="Liu Y."/>
            <person name="Qu J."/>
            <person name="Song X.-Z."/>
            <person name="Zhang L."/>
            <person name="Thornton R."/>
            <person name="Coyle M."/>
            <person name="Francisco L."/>
            <person name="Jackson L."/>
            <person name="Javaid M."/>
            <person name="Korchina V."/>
            <person name="Kovar C."/>
            <person name="Mata R."/>
            <person name="Mathew T."/>
            <person name="Ngo R."/>
            <person name="Nguyen L."/>
            <person name="Nguyen N."/>
            <person name="Okwuonu G."/>
            <person name="Ongeri F."/>
            <person name="Pham C."/>
            <person name="Simmons D."/>
            <person name="Wilczek-Boney K."/>
            <person name="Hale W."/>
            <person name="Jakkamsetti A."/>
            <person name="Pham P."/>
            <person name="Ruth R."/>
            <person name="San Lucas F."/>
            <person name="Warren J."/>
            <person name="Zhang J."/>
            <person name="Zhao Z."/>
            <person name="Zhou C."/>
            <person name="Zhu D."/>
            <person name="Lee S."/>
            <person name="Bess C."/>
            <person name="Blankenburg K."/>
            <person name="Forbes L."/>
            <person name="Fu Q."/>
            <person name="Gubbala S."/>
            <person name="Hirani K."/>
            <person name="Jayaseelan J.C."/>
            <person name="Lara F."/>
            <person name="Munidasa M."/>
            <person name="Palculict T."/>
            <person name="Patil S."/>
            <person name="Pu L.-L."/>
            <person name="Saada N."/>
            <person name="Tang L."/>
            <person name="Weissenberger G."/>
            <person name="Zhu Y."/>
            <person name="Hemphill L."/>
            <person name="Shang Y."/>
            <person name="Youmans B."/>
            <person name="Ayvaz T."/>
            <person name="Ross M."/>
            <person name="Santibanez J."/>
            <person name="Aqrawi P."/>
            <person name="Gross S."/>
            <person name="Joshi V."/>
            <person name="Fowler G."/>
            <person name="Nazareth L."/>
            <person name="Reid J."/>
            <person name="Worley K."/>
            <person name="Petrosino J."/>
            <person name="Highlander S."/>
            <person name="Gibbs R."/>
        </authorList>
    </citation>
    <scope>NUCLEOTIDE SEQUENCE [LARGE SCALE GENOMIC DNA]</scope>
    <source>
        <strain evidence="1 2">DSM 16608</strain>
    </source>
</reference>
<protein>
    <submittedName>
        <fullName evidence="1">Uncharacterized protein</fullName>
    </submittedName>
</protein>
<sequence length="46" mass="5282">MPLVSPLNEYLPLKQGLRHHAHKRLGFFGLLNEYLPLKQGLRPCGE</sequence>
<dbReference type="Proteomes" id="UP000005697">
    <property type="component" value="Unassembled WGS sequence"/>
</dbReference>
<gene>
    <name evidence="1" type="ORF">HMPREF9141_1716</name>
</gene>
<dbReference type="HOGENOM" id="CLU_3187367_0_0_10"/>
<comment type="caution">
    <text evidence="1">The sequence shown here is derived from an EMBL/GenBank/DDBJ whole genome shotgun (WGS) entry which is preliminary data.</text>
</comment>
<organism evidence="1 2">
    <name type="scientific">Prevotella multiformis DSM 16608</name>
    <dbReference type="NCBI Taxonomy" id="888743"/>
    <lineage>
        <taxon>Bacteria</taxon>
        <taxon>Pseudomonadati</taxon>
        <taxon>Bacteroidota</taxon>
        <taxon>Bacteroidia</taxon>
        <taxon>Bacteroidales</taxon>
        <taxon>Prevotellaceae</taxon>
        <taxon>Prevotella</taxon>
    </lineage>
</organism>
<dbReference type="EMBL" id="AEWX01000024">
    <property type="protein sequence ID" value="EGC19842.1"/>
    <property type="molecule type" value="Genomic_DNA"/>
</dbReference>
<name>F0F7Z9_9BACT</name>
<proteinExistence type="predicted"/>
<evidence type="ECO:0000313" key="2">
    <source>
        <dbReference type="Proteomes" id="UP000005697"/>
    </source>
</evidence>